<dbReference type="EMBL" id="JTDF01002693">
    <property type="protein sequence ID" value="KAF8568547.1"/>
    <property type="molecule type" value="Genomic_DNA"/>
</dbReference>
<gene>
    <name evidence="2" type="ORF">P879_05031</name>
</gene>
<evidence type="ECO:0000313" key="3">
    <source>
        <dbReference type="Proteomes" id="UP000699462"/>
    </source>
</evidence>
<feature type="compositionally biased region" description="Basic and acidic residues" evidence="1">
    <location>
        <begin position="179"/>
        <end position="195"/>
    </location>
</feature>
<organism evidence="2 3">
    <name type="scientific">Paragonimus westermani</name>
    <dbReference type="NCBI Taxonomy" id="34504"/>
    <lineage>
        <taxon>Eukaryota</taxon>
        <taxon>Metazoa</taxon>
        <taxon>Spiralia</taxon>
        <taxon>Lophotrochozoa</taxon>
        <taxon>Platyhelminthes</taxon>
        <taxon>Trematoda</taxon>
        <taxon>Digenea</taxon>
        <taxon>Plagiorchiida</taxon>
        <taxon>Troglotremata</taxon>
        <taxon>Troglotrematidae</taxon>
        <taxon>Paragonimus</taxon>
    </lineage>
</organism>
<protein>
    <submittedName>
        <fullName evidence="2">Uncharacterized protein</fullName>
    </submittedName>
</protein>
<accession>A0A8T0DPA4</accession>
<feature type="compositionally biased region" description="Polar residues" evidence="1">
    <location>
        <begin position="150"/>
        <end position="164"/>
    </location>
</feature>
<feature type="compositionally biased region" description="Polar residues" evidence="1">
    <location>
        <begin position="196"/>
        <end position="207"/>
    </location>
</feature>
<dbReference type="Proteomes" id="UP000699462">
    <property type="component" value="Unassembled WGS sequence"/>
</dbReference>
<keyword evidence="3" id="KW-1185">Reference proteome</keyword>
<reference evidence="2 3" key="1">
    <citation type="submission" date="2019-07" db="EMBL/GenBank/DDBJ databases">
        <title>Annotation for the trematode Paragonimus westermani.</title>
        <authorList>
            <person name="Choi Y.-J."/>
        </authorList>
    </citation>
    <scope>NUCLEOTIDE SEQUENCE [LARGE SCALE GENOMIC DNA]</scope>
    <source>
        <strain evidence="2">180907_Pwestermani</strain>
    </source>
</reference>
<feature type="region of interest" description="Disordered" evidence="1">
    <location>
        <begin position="128"/>
        <end position="207"/>
    </location>
</feature>
<dbReference type="AlphaFoldDB" id="A0A8T0DPA4"/>
<proteinExistence type="predicted"/>
<evidence type="ECO:0000256" key="1">
    <source>
        <dbReference type="SAM" id="MobiDB-lite"/>
    </source>
</evidence>
<name>A0A8T0DPA4_9TREM</name>
<evidence type="ECO:0000313" key="2">
    <source>
        <dbReference type="EMBL" id="KAF8568547.1"/>
    </source>
</evidence>
<sequence length="448" mass="50201">MNRNIVHVSLLAHHINSVVLNERRSFPVLFSQGTVKEMKLFFTEFGAREYCILKWKYDNKTLSCEDRQTTEVAFLDSVKEFLNNKLLQSRMCLKRVPDVSAEQRFATQQLRTSGTGQVVLANSKSYANRSPVMNPKQAEPVSQPPLTDESLISGNLPHISTSDKVQSDMKRKQTVGAETHPDEHVSIGERSDDKQGNSLPSFKPANQSMPVIRTPLAMSSTQLLPTLRTESGEIKTQSTGAEFNPEEDVKIGEQVPITRQNSNKKLEHHQNLWQNHSVDNGQKATHNTPEIKGRLQKDFHADEMSTEENLYATGIGNNSLEQQKHPGDQLDDAVLVAKQAGTILDQLIRTHVVSDGNRESSIQNSDKELSDKKIKTTELQIVKDYSKAVLEKMVLDSGMKLNGLSNESCVSNAEEKTTTNCSLLIGLQQLEQFDSIKDHGYSYEHSCR</sequence>
<comment type="caution">
    <text evidence="2">The sequence shown here is derived from an EMBL/GenBank/DDBJ whole genome shotgun (WGS) entry which is preliminary data.</text>
</comment>